<dbReference type="Proteomes" id="UP001064782">
    <property type="component" value="Unassembled WGS sequence"/>
</dbReference>
<keyword evidence="2" id="KW-0503">Monooxygenase</keyword>
<dbReference type="EMBL" id="BRZI01000007">
    <property type="protein sequence ID" value="GLD29694.1"/>
    <property type="molecule type" value="Genomic_DNA"/>
</dbReference>
<evidence type="ECO:0000313" key="2">
    <source>
        <dbReference type="EMBL" id="GLD29694.1"/>
    </source>
</evidence>
<sequence length="517" mass="58246">MTIADGEGKLDAEVLIIGAGLGGITAAYHLRSKGITDLLILERASNIGGTWRDNHYPGLEVDIPSLWYQFSFAPNPNWSKFFAPGVEVYHYLTRTVDELGLTPLIRTESEVVQQIWDDQSGTWTLRLRSGETLRSRYVINAVGGYLNAKASTDLEGLDDFEGTVLRPNAWDDEYDLTDKNVAIIGTGSSGAQIAGAISGKVASLHVFQRTATWVLPKINFTMPRWLNKMLRIPGVLRAIVAVGDYAMDSQYVPLFHIMPRLPESFTRNAMSVYDSFYRLLFRFWLLVALRDKATRKALVPKSGLQAKRPVICTAYVRAFNHPTTHLVTTAIDRVTAHGVRTVDGTEYPADLLVTATGYDLFIDPESYRPGTIIGRHGFDLADEYRRNGIRSYNGSARPELPNRWDLVGALGYQGIAWFQWVDAIATHVVRIITEAKSRNAAVTSVTRAAFDRWNQDIARRGKAVRLYFDLEQNRKSNSRTYFINSQGEALFYRPQTMTGTRRFCRRAPVSDYCFEYL</sequence>
<dbReference type="InterPro" id="IPR051209">
    <property type="entry name" value="FAD-bind_Monooxygenase_sf"/>
</dbReference>
<dbReference type="RefSeq" id="WP_236980989.1">
    <property type="nucleotide sequence ID" value="NZ_BRXE01000041.1"/>
</dbReference>
<dbReference type="AlphaFoldDB" id="A0A9P3Q5W7"/>
<protein>
    <submittedName>
        <fullName evidence="2">Monooxygenase</fullName>
    </submittedName>
</protein>
<comment type="caution">
    <text evidence="2">The sequence shown here is derived from an EMBL/GenBank/DDBJ whole genome shotgun (WGS) entry which is preliminary data.</text>
</comment>
<dbReference type="SUPFAM" id="SSF51905">
    <property type="entry name" value="FAD/NAD(P)-binding domain"/>
    <property type="match status" value="2"/>
</dbReference>
<dbReference type="GO" id="GO:0004497">
    <property type="term" value="F:monooxygenase activity"/>
    <property type="evidence" value="ECO:0007669"/>
    <property type="project" value="UniProtKB-KW"/>
</dbReference>
<dbReference type="GeneID" id="83629626"/>
<gene>
    <name evidence="2" type="ORF">Mkiyose1413_15770</name>
    <name evidence="1" type="ORF">SRL2020028_33780</name>
</gene>
<dbReference type="PRINTS" id="PR00368">
    <property type="entry name" value="FADPNR"/>
</dbReference>
<organism evidence="2 3">
    <name type="scientific">Mycobacterium kiyosense</name>
    <dbReference type="NCBI Taxonomy" id="2871094"/>
    <lineage>
        <taxon>Bacteria</taxon>
        <taxon>Bacillati</taxon>
        <taxon>Actinomycetota</taxon>
        <taxon>Actinomycetes</taxon>
        <taxon>Mycobacteriales</taxon>
        <taxon>Mycobacteriaceae</taxon>
        <taxon>Mycobacterium</taxon>
    </lineage>
</organism>
<accession>A0A9P3Q5W7</accession>
<dbReference type="Proteomes" id="UP001165663">
    <property type="component" value="Unassembled WGS sequence"/>
</dbReference>
<keyword evidence="3" id="KW-1185">Reference proteome</keyword>
<dbReference type="Pfam" id="PF13450">
    <property type="entry name" value="NAD_binding_8"/>
    <property type="match status" value="1"/>
</dbReference>
<dbReference type="Gene3D" id="3.50.50.60">
    <property type="entry name" value="FAD/NAD(P)-binding domain"/>
    <property type="match status" value="3"/>
</dbReference>
<dbReference type="PRINTS" id="PR00411">
    <property type="entry name" value="PNDRDTASEI"/>
</dbReference>
<name>A0A9P3Q5W7_9MYCO</name>
<evidence type="ECO:0000313" key="1">
    <source>
        <dbReference type="EMBL" id="GLB84122.1"/>
    </source>
</evidence>
<dbReference type="PANTHER" id="PTHR42877">
    <property type="entry name" value="L-ORNITHINE N(5)-MONOOXYGENASE-RELATED"/>
    <property type="match status" value="1"/>
</dbReference>
<evidence type="ECO:0000313" key="3">
    <source>
        <dbReference type="Proteomes" id="UP001064782"/>
    </source>
</evidence>
<proteinExistence type="predicted"/>
<reference evidence="2" key="1">
    <citation type="submission" date="2022-08" db="EMBL/GenBank/DDBJ databases">
        <title>Mycobacterium kiyosense sp. nov., scotochromogenic slow-glowing species isolated from respiratory specimens.</title>
        <authorList>
            <person name="Fukano H."/>
            <person name="Kazumi Y."/>
            <person name="Sakagami N."/>
            <person name="Ato M."/>
            <person name="Mitarai S."/>
            <person name="Hoshino Y."/>
        </authorList>
    </citation>
    <scope>NUCLEOTIDE SEQUENCE</scope>
    <source>
        <strain evidence="2">1413</strain>
        <strain evidence="1">SRL2020-028</strain>
    </source>
</reference>
<dbReference type="EMBL" id="BRXE01000041">
    <property type="protein sequence ID" value="GLB84122.1"/>
    <property type="molecule type" value="Genomic_DNA"/>
</dbReference>
<dbReference type="InterPro" id="IPR036188">
    <property type="entry name" value="FAD/NAD-bd_sf"/>
</dbReference>
<keyword evidence="2" id="KW-0560">Oxidoreductase</keyword>
<dbReference type="PANTHER" id="PTHR42877:SF4">
    <property type="entry name" value="FAD_NAD(P)-BINDING DOMAIN-CONTAINING PROTEIN-RELATED"/>
    <property type="match status" value="1"/>
</dbReference>